<gene>
    <name evidence="2" type="ORF">PCOR1329_LOCUS2672</name>
</gene>
<dbReference type="EMBL" id="CAUYUJ010000675">
    <property type="protein sequence ID" value="CAK0791903.1"/>
    <property type="molecule type" value="Genomic_DNA"/>
</dbReference>
<sequence length="239" mass="26030">AIAPERKGARGAPKKLAGNKLGSGEGATHEETMLLQKMSLNNAQMMRLVSGSLWDFFLVENENKAIDAAAAAGITYAEDVKSKGSKEMGSPHLHVAADFFQEIAKSADIEGETATVLTQFSMLIEIMQKEELADIISYFRVKKAYTDPGQTQKWKLHMMFNALAATPWTGHNEGQVNAIRTGNELPQVKLGNYTVQDLRLATCRGLRALTANQVFGAPPPSALERQLQSALEARQQLGS</sequence>
<evidence type="ECO:0000313" key="2">
    <source>
        <dbReference type="EMBL" id="CAK0791903.1"/>
    </source>
</evidence>
<protein>
    <submittedName>
        <fullName evidence="2">Uncharacterized protein</fullName>
    </submittedName>
</protein>
<keyword evidence="3" id="KW-1185">Reference proteome</keyword>
<organism evidence="2 3">
    <name type="scientific">Prorocentrum cordatum</name>
    <dbReference type="NCBI Taxonomy" id="2364126"/>
    <lineage>
        <taxon>Eukaryota</taxon>
        <taxon>Sar</taxon>
        <taxon>Alveolata</taxon>
        <taxon>Dinophyceae</taxon>
        <taxon>Prorocentrales</taxon>
        <taxon>Prorocentraceae</taxon>
        <taxon>Prorocentrum</taxon>
    </lineage>
</organism>
<evidence type="ECO:0000313" key="3">
    <source>
        <dbReference type="Proteomes" id="UP001189429"/>
    </source>
</evidence>
<comment type="caution">
    <text evidence="2">The sequence shown here is derived from an EMBL/GenBank/DDBJ whole genome shotgun (WGS) entry which is preliminary data.</text>
</comment>
<feature type="region of interest" description="Disordered" evidence="1">
    <location>
        <begin position="1"/>
        <end position="25"/>
    </location>
</feature>
<dbReference type="Proteomes" id="UP001189429">
    <property type="component" value="Unassembled WGS sequence"/>
</dbReference>
<proteinExistence type="predicted"/>
<name>A0ABN9PKQ9_9DINO</name>
<accession>A0ABN9PKQ9</accession>
<evidence type="ECO:0000256" key="1">
    <source>
        <dbReference type="SAM" id="MobiDB-lite"/>
    </source>
</evidence>
<reference evidence="2" key="1">
    <citation type="submission" date="2023-10" db="EMBL/GenBank/DDBJ databases">
        <authorList>
            <person name="Chen Y."/>
            <person name="Shah S."/>
            <person name="Dougan E. K."/>
            <person name="Thang M."/>
            <person name="Chan C."/>
        </authorList>
    </citation>
    <scope>NUCLEOTIDE SEQUENCE [LARGE SCALE GENOMIC DNA]</scope>
</reference>
<feature type="non-terminal residue" evidence="2">
    <location>
        <position position="1"/>
    </location>
</feature>